<sequence length="716" mass="77813">MTTTTTTTTATTIRSLKLDFDHEKAFFRCIIEKSTLVKDPAKRAELVSFLKNPSKSGLPQGASLLASETWLIELKEQQGTAGSLFLAMDIQKGIVKALFIPESMLERRRQAHPGEGIVITDRSGLCPSSSIVSKESPSWRSIPTTILSTSFSTVADNEAVSSEKDMEIDSESPNNTRSILHYCGWRDCGRNFTTMTELSLHVQHEHLQNPLPGSRSNDGWNKQQQQPMVANAAGAPRSEKSMDLDFDLNSGLNLDLTAPSPSPSPSLLSSSLSTAPEAASLPSSSSLQQDGVVVEESYQSLSEQIAKTKEMASLIDQQIRDSRVLYASAVSGTKENIKRLEAHLEWESKKWAKYQDQTSKMRARMEEHLHLTDAGLGSSNNNSSRLNFLQEESSGQGKGAGGEEEEAAAEAEVEAEEEDHQMESNHNKRNTEIGVPDVETAMLLDKPMEAQSINSIRGIQKLLSNAKENLTRLENDNRKLFERRRILETELKTLEERFRQTTVRRLTLKDKENATREELEHRTKIIEDCKATMEQEQIDSRKAMEQLQAMIGMFAQSTSPPSPSVAAAAAAVAAAAALVVASSPSDVIAATTTASSLSQQPLLQAGANELHVVESNGEVKMQQQQQQQGSFPFLVSGSTSVPPVAPVATMMMPLNTPATGHSMISAAISPASPASFASFVSPDTQPATTTATTTTAAAAAPRTNNFIDLLTRNITG</sequence>
<dbReference type="GO" id="GO:0008270">
    <property type="term" value="F:zinc ion binding"/>
    <property type="evidence" value="ECO:0007669"/>
    <property type="project" value="UniProtKB-KW"/>
</dbReference>
<feature type="compositionally biased region" description="Acidic residues" evidence="3">
    <location>
        <begin position="402"/>
        <end position="420"/>
    </location>
</feature>
<feature type="compositionally biased region" description="Low complexity" evidence="3">
    <location>
        <begin position="265"/>
        <end position="287"/>
    </location>
</feature>
<feature type="coiled-coil region" evidence="2">
    <location>
        <begin position="456"/>
        <end position="504"/>
    </location>
</feature>
<keyword evidence="2" id="KW-0175">Coiled coil</keyword>
<feature type="region of interest" description="Disordered" evidence="3">
    <location>
        <begin position="208"/>
        <end position="290"/>
    </location>
</feature>
<evidence type="ECO:0000313" key="6">
    <source>
        <dbReference type="Proteomes" id="UP000749646"/>
    </source>
</evidence>
<protein>
    <recommendedName>
        <fullName evidence="4">C2H2-type domain-containing protein</fullName>
    </recommendedName>
</protein>
<keyword evidence="1" id="KW-0479">Metal-binding</keyword>
<dbReference type="OrthoDB" id="433924at2759"/>
<organism evidence="5 6">
    <name type="scientific">Modicella reniformis</name>
    <dbReference type="NCBI Taxonomy" id="1440133"/>
    <lineage>
        <taxon>Eukaryota</taxon>
        <taxon>Fungi</taxon>
        <taxon>Fungi incertae sedis</taxon>
        <taxon>Mucoromycota</taxon>
        <taxon>Mortierellomycotina</taxon>
        <taxon>Mortierellomycetes</taxon>
        <taxon>Mortierellales</taxon>
        <taxon>Mortierellaceae</taxon>
        <taxon>Modicella</taxon>
    </lineage>
</organism>
<dbReference type="EMBL" id="JAAAHW010007186">
    <property type="protein sequence ID" value="KAF9950397.1"/>
    <property type="molecule type" value="Genomic_DNA"/>
</dbReference>
<evidence type="ECO:0000256" key="3">
    <source>
        <dbReference type="SAM" id="MobiDB-lite"/>
    </source>
</evidence>
<name>A0A9P6LY58_9FUNG</name>
<evidence type="ECO:0000256" key="1">
    <source>
        <dbReference type="PROSITE-ProRule" id="PRU00042"/>
    </source>
</evidence>
<keyword evidence="1" id="KW-0862">Zinc</keyword>
<reference evidence="5" key="1">
    <citation type="journal article" date="2020" name="Fungal Divers.">
        <title>Resolving the Mortierellaceae phylogeny through synthesis of multi-gene phylogenetics and phylogenomics.</title>
        <authorList>
            <person name="Vandepol N."/>
            <person name="Liber J."/>
            <person name="Desiro A."/>
            <person name="Na H."/>
            <person name="Kennedy M."/>
            <person name="Barry K."/>
            <person name="Grigoriev I.V."/>
            <person name="Miller A.N."/>
            <person name="O'Donnell K."/>
            <person name="Stajich J.E."/>
            <person name="Bonito G."/>
        </authorList>
    </citation>
    <scope>NUCLEOTIDE SEQUENCE</scope>
    <source>
        <strain evidence="5">MES-2147</strain>
    </source>
</reference>
<gene>
    <name evidence="5" type="ORF">BGZ65_006641</name>
</gene>
<keyword evidence="1" id="KW-0863">Zinc-finger</keyword>
<accession>A0A9P6LY58</accession>
<comment type="caution">
    <text evidence="5">The sequence shown here is derived from an EMBL/GenBank/DDBJ whole genome shotgun (WGS) entry which is preliminary data.</text>
</comment>
<evidence type="ECO:0000313" key="5">
    <source>
        <dbReference type="EMBL" id="KAF9950397.1"/>
    </source>
</evidence>
<dbReference type="PROSITE" id="PS00028">
    <property type="entry name" value="ZINC_FINGER_C2H2_1"/>
    <property type="match status" value="1"/>
</dbReference>
<dbReference type="PROSITE" id="PS50157">
    <property type="entry name" value="ZINC_FINGER_C2H2_2"/>
    <property type="match status" value="1"/>
</dbReference>
<feature type="region of interest" description="Disordered" evidence="3">
    <location>
        <begin position="391"/>
        <end position="433"/>
    </location>
</feature>
<feature type="domain" description="C2H2-type" evidence="4">
    <location>
        <begin position="181"/>
        <end position="206"/>
    </location>
</feature>
<dbReference type="Proteomes" id="UP000749646">
    <property type="component" value="Unassembled WGS sequence"/>
</dbReference>
<dbReference type="AlphaFoldDB" id="A0A9P6LY58"/>
<proteinExistence type="predicted"/>
<feature type="compositionally biased region" description="Basic and acidic residues" evidence="3">
    <location>
        <begin position="421"/>
        <end position="431"/>
    </location>
</feature>
<keyword evidence="6" id="KW-1185">Reference proteome</keyword>
<feature type="compositionally biased region" description="Polar residues" evidence="3">
    <location>
        <begin position="214"/>
        <end position="228"/>
    </location>
</feature>
<dbReference type="InterPro" id="IPR013087">
    <property type="entry name" value="Znf_C2H2_type"/>
</dbReference>
<evidence type="ECO:0000256" key="2">
    <source>
        <dbReference type="SAM" id="Coils"/>
    </source>
</evidence>
<evidence type="ECO:0000259" key="4">
    <source>
        <dbReference type="PROSITE" id="PS50157"/>
    </source>
</evidence>